<sequence>MMTTSLIETLGLKHQGLISIIGAGGKTTLMFRLARELADSGKTVLTTTTTKIFMPGPDTSPKTIIAGSIEELIKKSKSGLNRHSHFSAGSSHDPGSGKLNGFDPDIIDQLRQTNLFDWIIVEADGAKRKPMKATDTHEPVIPTATTHLVLVTGLDAVGLPLDENHVHRANLFSNNTGLCMGAAIDEQAIATSIAIEINKAGALGCPQVMIVFLNKADTPDRIDAGRKIGMLLQDKTQLDRIITAALKDNNPVKDCLPPSNKKKEKK</sequence>
<dbReference type="AlphaFoldDB" id="A0A1H2HT23"/>
<dbReference type="NCBIfam" id="TIGR03172">
    <property type="entry name" value="selenium cofactor biosynthesis protein YqeC"/>
    <property type="match status" value="1"/>
</dbReference>
<dbReference type="RefSeq" id="WP_092234649.1">
    <property type="nucleotide sequence ID" value="NZ_FNLL01000007.1"/>
</dbReference>
<name>A0A1H2HT23_9BACT</name>
<dbReference type="InterPro" id="IPR017587">
    <property type="entry name" value="YqeC"/>
</dbReference>
<dbReference type="Pfam" id="PF19842">
    <property type="entry name" value="YqeC"/>
    <property type="match status" value="1"/>
</dbReference>
<dbReference type="Proteomes" id="UP000199608">
    <property type="component" value="Unassembled WGS sequence"/>
</dbReference>
<proteinExistence type="predicted"/>
<accession>A0A1H2HT23</accession>
<gene>
    <name evidence="1" type="ORF">SAMN04487931_10715</name>
</gene>
<organism evidence="1 2">
    <name type="scientific">Desulfobacula phenolica</name>
    <dbReference type="NCBI Taxonomy" id="90732"/>
    <lineage>
        <taxon>Bacteria</taxon>
        <taxon>Pseudomonadati</taxon>
        <taxon>Thermodesulfobacteriota</taxon>
        <taxon>Desulfobacteria</taxon>
        <taxon>Desulfobacterales</taxon>
        <taxon>Desulfobacteraceae</taxon>
        <taxon>Desulfobacula</taxon>
    </lineage>
</organism>
<keyword evidence="2" id="KW-1185">Reference proteome</keyword>
<evidence type="ECO:0000313" key="1">
    <source>
        <dbReference type="EMBL" id="SDU34708.1"/>
    </source>
</evidence>
<evidence type="ECO:0000313" key="2">
    <source>
        <dbReference type="Proteomes" id="UP000199608"/>
    </source>
</evidence>
<protein>
    <submittedName>
        <fullName evidence="1">Probable selenium-dependent hydroxylase accessory protein YqeC</fullName>
    </submittedName>
</protein>
<reference evidence="2" key="1">
    <citation type="submission" date="2016-10" db="EMBL/GenBank/DDBJ databases">
        <authorList>
            <person name="Varghese N."/>
            <person name="Submissions S."/>
        </authorList>
    </citation>
    <scope>NUCLEOTIDE SEQUENCE [LARGE SCALE GENOMIC DNA]</scope>
    <source>
        <strain evidence="2">DSM 3384</strain>
    </source>
</reference>
<dbReference type="EMBL" id="FNLL01000007">
    <property type="protein sequence ID" value="SDU34708.1"/>
    <property type="molecule type" value="Genomic_DNA"/>
</dbReference>